<name>A0AAE3AM70_9FIRM</name>
<feature type="chain" id="PRO_5041918355" evidence="1">
    <location>
        <begin position="21"/>
        <end position="147"/>
    </location>
</feature>
<keyword evidence="1" id="KW-0732">Signal</keyword>
<dbReference type="EMBL" id="JAJEQC010000005">
    <property type="protein sequence ID" value="MCC2136749.1"/>
    <property type="molecule type" value="Genomic_DNA"/>
</dbReference>
<evidence type="ECO:0000313" key="2">
    <source>
        <dbReference type="EMBL" id="MCC2136749.1"/>
    </source>
</evidence>
<reference evidence="2" key="1">
    <citation type="submission" date="2021-10" db="EMBL/GenBank/DDBJ databases">
        <title>Anaerobic single-cell dispensing facilitates the cultivation of human gut bacteria.</title>
        <authorList>
            <person name="Afrizal A."/>
        </authorList>
    </citation>
    <scope>NUCLEOTIDE SEQUENCE</scope>
    <source>
        <strain evidence="2">CLA-AA-H250</strain>
    </source>
</reference>
<dbReference type="PROSITE" id="PS51257">
    <property type="entry name" value="PROKAR_LIPOPROTEIN"/>
    <property type="match status" value="1"/>
</dbReference>
<evidence type="ECO:0000313" key="3">
    <source>
        <dbReference type="Proteomes" id="UP001199424"/>
    </source>
</evidence>
<comment type="caution">
    <text evidence="2">The sequence shown here is derived from an EMBL/GenBank/DDBJ whole genome shotgun (WGS) entry which is preliminary data.</text>
</comment>
<feature type="signal peptide" evidence="1">
    <location>
        <begin position="1"/>
        <end position="20"/>
    </location>
</feature>
<keyword evidence="3" id="KW-1185">Reference proteome</keyword>
<dbReference type="RefSeq" id="WP_308449128.1">
    <property type="nucleotide sequence ID" value="NZ_JAJEQC010000005.1"/>
</dbReference>
<proteinExistence type="predicted"/>
<dbReference type="AlphaFoldDB" id="A0AAE3AM70"/>
<dbReference type="Proteomes" id="UP001199424">
    <property type="component" value="Unassembled WGS sequence"/>
</dbReference>
<sequence>MKRCGFILLCALVVLCVLLAGCEGKTAERSEAGEVFAFCGGEAENFAKTFDVNEMNCMEYRYTMDTPVFCRITDKAAMQTIFDALCEMKIGERTDMRATDSEQSLTFVKTDGTTCMIRFEQRNLLYEEDAYQLENDAALWKALREVK</sequence>
<gene>
    <name evidence="2" type="ORF">LKD31_06930</name>
</gene>
<evidence type="ECO:0000256" key="1">
    <source>
        <dbReference type="SAM" id="SignalP"/>
    </source>
</evidence>
<organism evidence="2 3">
    <name type="scientific">Hominenteromicrobium mulieris</name>
    <dbReference type="NCBI Taxonomy" id="2885357"/>
    <lineage>
        <taxon>Bacteria</taxon>
        <taxon>Bacillati</taxon>
        <taxon>Bacillota</taxon>
        <taxon>Clostridia</taxon>
        <taxon>Eubacteriales</taxon>
        <taxon>Oscillospiraceae</taxon>
        <taxon>Hominenteromicrobium</taxon>
    </lineage>
</organism>
<accession>A0AAE3AM70</accession>
<protein>
    <submittedName>
        <fullName evidence="2">Uncharacterized protein</fullName>
    </submittedName>
</protein>